<evidence type="ECO:0000256" key="18">
    <source>
        <dbReference type="ARBA" id="ARBA00039721"/>
    </source>
</evidence>
<evidence type="ECO:0000256" key="16">
    <source>
        <dbReference type="ARBA" id="ARBA00026120"/>
    </source>
</evidence>
<feature type="transmembrane region" description="Helical" evidence="19">
    <location>
        <begin position="163"/>
        <end position="182"/>
    </location>
</feature>
<dbReference type="WBParaSite" id="DME_0000100201-mRNA-1">
    <property type="protein sequence ID" value="DME_0000100201-mRNA-1"/>
    <property type="gene ID" value="DME_0000100201"/>
</dbReference>
<evidence type="ECO:0000256" key="8">
    <source>
        <dbReference type="ARBA" id="ARBA00022824"/>
    </source>
</evidence>
<dbReference type="GO" id="GO:0016020">
    <property type="term" value="C:membrane"/>
    <property type="evidence" value="ECO:0007669"/>
    <property type="project" value="UniProtKB-SubCell"/>
</dbReference>
<evidence type="ECO:0000256" key="5">
    <source>
        <dbReference type="ARBA" id="ARBA00022516"/>
    </source>
</evidence>
<evidence type="ECO:0000256" key="6">
    <source>
        <dbReference type="ARBA" id="ARBA00022679"/>
    </source>
</evidence>
<reference evidence="23" key="1">
    <citation type="submission" date="2017-02" db="UniProtKB">
        <authorList>
            <consortium name="WormBaseParasite"/>
        </authorList>
    </citation>
    <scope>IDENTIFICATION</scope>
</reference>
<dbReference type="OrthoDB" id="5974730at2759"/>
<dbReference type="STRING" id="318479.A0A0N4U2S7"/>
<evidence type="ECO:0000256" key="11">
    <source>
        <dbReference type="ARBA" id="ARBA00023136"/>
    </source>
</evidence>
<dbReference type="InterPro" id="IPR004299">
    <property type="entry name" value="MBOAT_fam"/>
</dbReference>
<keyword evidence="12" id="KW-0594">Phospholipid biosynthesis</keyword>
<feature type="transmembrane region" description="Helical" evidence="19">
    <location>
        <begin position="337"/>
        <end position="353"/>
    </location>
</feature>
<evidence type="ECO:0000256" key="12">
    <source>
        <dbReference type="ARBA" id="ARBA00023209"/>
    </source>
</evidence>
<dbReference type="GO" id="GO:0071617">
    <property type="term" value="F:lysophospholipid acyltransferase activity"/>
    <property type="evidence" value="ECO:0007669"/>
    <property type="project" value="TreeGrafter"/>
</dbReference>
<evidence type="ECO:0000256" key="2">
    <source>
        <dbReference type="ARBA" id="ARBA00004240"/>
    </source>
</evidence>
<evidence type="ECO:0000256" key="14">
    <source>
        <dbReference type="ARBA" id="ARBA00023315"/>
    </source>
</evidence>
<dbReference type="Proteomes" id="UP000274756">
    <property type="component" value="Unassembled WGS sequence"/>
</dbReference>
<keyword evidence="11 19" id="KW-0472">Membrane</keyword>
<evidence type="ECO:0000256" key="3">
    <source>
        <dbReference type="ARBA" id="ARBA00005074"/>
    </source>
</evidence>
<evidence type="ECO:0000256" key="7">
    <source>
        <dbReference type="ARBA" id="ARBA00022692"/>
    </source>
</evidence>
<gene>
    <name evidence="20" type="ORF">DME_LOCUS5362</name>
</gene>
<reference evidence="20 22" key="2">
    <citation type="submission" date="2018-11" db="EMBL/GenBank/DDBJ databases">
        <authorList>
            <consortium name="Pathogen Informatics"/>
        </authorList>
    </citation>
    <scope>NUCLEOTIDE SEQUENCE [LARGE SCALE GENOMIC DNA]</scope>
</reference>
<comment type="subcellular location">
    <subcellularLocation>
        <location evidence="2">Endoplasmic reticulum</location>
    </subcellularLocation>
    <subcellularLocation>
        <location evidence="1">Membrane</location>
        <topology evidence="1">Multi-pass membrane protein</topology>
    </subcellularLocation>
</comment>
<accession>A0A0N4U2S7</accession>
<protein>
    <recommendedName>
        <fullName evidence="18">Lysophospholipid acyltransferase 5</fullName>
        <ecNumber evidence="16">2.3.1.23</ecNumber>
        <ecNumber evidence="17">2.3.1.n6</ecNumber>
    </recommendedName>
</protein>
<evidence type="ECO:0000256" key="9">
    <source>
        <dbReference type="ARBA" id="ARBA00022989"/>
    </source>
</evidence>
<dbReference type="GO" id="GO:0006656">
    <property type="term" value="P:phosphatidylcholine biosynthetic process"/>
    <property type="evidence" value="ECO:0007669"/>
    <property type="project" value="TreeGrafter"/>
</dbReference>
<evidence type="ECO:0000256" key="13">
    <source>
        <dbReference type="ARBA" id="ARBA00023264"/>
    </source>
</evidence>
<name>A0A0N4U2S7_DRAME</name>
<keyword evidence="7 19" id="KW-0812">Transmembrane</keyword>
<feature type="transmembrane region" description="Helical" evidence="19">
    <location>
        <begin position="399"/>
        <end position="419"/>
    </location>
</feature>
<feature type="transmembrane region" description="Helical" evidence="19">
    <location>
        <begin position="203"/>
        <end position="223"/>
    </location>
</feature>
<evidence type="ECO:0000256" key="19">
    <source>
        <dbReference type="SAM" id="Phobius"/>
    </source>
</evidence>
<keyword evidence="9 19" id="KW-1133">Transmembrane helix</keyword>
<keyword evidence="6" id="KW-0808">Transferase</keyword>
<comment type="similarity">
    <text evidence="4">Belongs to the membrane-bound acyltransferase family.</text>
</comment>
<dbReference type="Proteomes" id="UP000038040">
    <property type="component" value="Unplaced"/>
</dbReference>
<evidence type="ECO:0000313" key="23">
    <source>
        <dbReference type="WBParaSite" id="DME_0000100201-mRNA-1"/>
    </source>
</evidence>
<keyword evidence="10" id="KW-0443">Lipid metabolism</keyword>
<evidence type="ECO:0000313" key="20">
    <source>
        <dbReference type="EMBL" id="VDN55389.1"/>
    </source>
</evidence>
<evidence type="ECO:0000313" key="21">
    <source>
        <dbReference type="Proteomes" id="UP000038040"/>
    </source>
</evidence>
<dbReference type="GO" id="GO:0030258">
    <property type="term" value="P:lipid modification"/>
    <property type="evidence" value="ECO:0007669"/>
    <property type="project" value="TreeGrafter"/>
</dbReference>
<dbReference type="EMBL" id="UYYG01001152">
    <property type="protein sequence ID" value="VDN55389.1"/>
    <property type="molecule type" value="Genomic_DNA"/>
</dbReference>
<keyword evidence="14" id="KW-0012">Acyltransferase</keyword>
<dbReference type="PANTHER" id="PTHR13906:SF14">
    <property type="entry name" value="LYSOPHOSPHOLIPID ACYLTRANSFERASE 5"/>
    <property type="match status" value="1"/>
</dbReference>
<dbReference type="GO" id="GO:0005783">
    <property type="term" value="C:endoplasmic reticulum"/>
    <property type="evidence" value="ECO:0007669"/>
    <property type="project" value="UniProtKB-SubCell"/>
</dbReference>
<feature type="transmembrane region" description="Helical" evidence="19">
    <location>
        <begin position="20"/>
        <end position="39"/>
    </location>
</feature>
<keyword evidence="5" id="KW-0444">Lipid biosynthesis</keyword>
<proteinExistence type="inferred from homology"/>
<keyword evidence="22" id="KW-1185">Reference proteome</keyword>
<dbReference type="AlphaFoldDB" id="A0A0N4U2S7"/>
<sequence>MGLIDSLSTAFNAREDGLRLIIAILAGYPLAVIHRTFLFKAPRNVQHVFFVLTGLMLYWFNYGFATVHSIIATINAYIITNYFAGTTLSVILAHLAFLGHLLFGYWMVETDQYDITWTTPFCIMTLRFTGLVMDVYDGKKSKDKIKGSQSKTAISDPPDLLEIAAFGFIFCGTFVGHLFPFSKFRSFVNGEFLNEKGEVRTSSLMPSLGRFLGGCLYAVIHLWGNYWIPCDYFNSYEFLNLPFFWKLVWTVLWFRLIMSRYIFCWLINEGAAILSGIAYNGKDEYGEDRWDGTRDINILKWEFGLDFQSAIESFNLGTNAFAKNHIFKRLQWMGNKVYSHALTLVYLAIWHGYHLGYFLLFWLEFACVMAQRQLYDLVDKIPSLRNLIAQSWMRPVKFILGRLIINISMSIGFFSFGLVKTRLWIRPLSSMYFLPHIFYSFIWPLFYFLVNKMMKQKVEHKKTE</sequence>
<dbReference type="EC" id="2.3.1.n6" evidence="17"/>
<feature type="transmembrane region" description="Helical" evidence="19">
    <location>
        <begin position="59"/>
        <end position="78"/>
    </location>
</feature>
<evidence type="ECO:0000256" key="17">
    <source>
        <dbReference type="ARBA" id="ARBA00038923"/>
    </source>
</evidence>
<evidence type="ECO:0000256" key="15">
    <source>
        <dbReference type="ARBA" id="ARBA00025707"/>
    </source>
</evidence>
<keyword evidence="8" id="KW-0256">Endoplasmic reticulum</keyword>
<evidence type="ECO:0000313" key="22">
    <source>
        <dbReference type="Proteomes" id="UP000274756"/>
    </source>
</evidence>
<dbReference type="GO" id="GO:0047184">
    <property type="term" value="F:1-acylglycerophosphocholine O-acyltransferase activity"/>
    <property type="evidence" value="ECO:0007669"/>
    <property type="project" value="UniProtKB-EC"/>
</dbReference>
<comment type="pathway">
    <text evidence="3">Lipid metabolism; phospholipid metabolism.</text>
</comment>
<dbReference type="PANTHER" id="PTHR13906">
    <property type="entry name" value="PORCUPINE"/>
    <property type="match status" value="1"/>
</dbReference>
<feature type="transmembrane region" description="Helical" evidence="19">
    <location>
        <begin position="243"/>
        <end position="263"/>
    </location>
</feature>
<keyword evidence="13" id="KW-1208">Phospholipid metabolism</keyword>
<comment type="pathway">
    <text evidence="15">Phospholipid metabolism.</text>
</comment>
<evidence type="ECO:0000256" key="10">
    <source>
        <dbReference type="ARBA" id="ARBA00023098"/>
    </source>
</evidence>
<organism evidence="21 23">
    <name type="scientific">Dracunculus medinensis</name>
    <name type="common">Guinea worm</name>
    <dbReference type="NCBI Taxonomy" id="318479"/>
    <lineage>
        <taxon>Eukaryota</taxon>
        <taxon>Metazoa</taxon>
        <taxon>Ecdysozoa</taxon>
        <taxon>Nematoda</taxon>
        <taxon>Chromadorea</taxon>
        <taxon>Rhabditida</taxon>
        <taxon>Spirurina</taxon>
        <taxon>Dracunculoidea</taxon>
        <taxon>Dracunculidae</taxon>
        <taxon>Dracunculus</taxon>
    </lineage>
</organism>
<dbReference type="EC" id="2.3.1.23" evidence="16"/>
<evidence type="ECO:0000256" key="1">
    <source>
        <dbReference type="ARBA" id="ARBA00004141"/>
    </source>
</evidence>
<dbReference type="InterPro" id="IPR049941">
    <property type="entry name" value="LPLAT_7/PORCN-like"/>
</dbReference>
<evidence type="ECO:0000256" key="4">
    <source>
        <dbReference type="ARBA" id="ARBA00010323"/>
    </source>
</evidence>
<dbReference type="Pfam" id="PF03062">
    <property type="entry name" value="MBOAT"/>
    <property type="match status" value="1"/>
</dbReference>
<feature type="transmembrane region" description="Helical" evidence="19">
    <location>
        <begin position="431"/>
        <end position="450"/>
    </location>
</feature>